<sequence length="677" mass="75508">MTFLSLLLFSLFLLNHSLSATANILKKTNFRPGLISDSATDLTQTQITTDFEVTRPIKLPKTKPCSYLLLQHDFGYTFGSPPVLANYTPPSNCPSQNFARIVLQWEATCKGSQFDRIFGVWLGGVELLRSCTAEPTATGIVWTVKKDITRYYSLLRSNQTLAVYLGNLVNNIFTGVYHVKIKVHFYPAEVNSGNSVSGNSSWADLVLPISRNLPLLDGLWFEIQSSTDVESKQFVIPQNAYRAVLEVYVSFHENDEFWYTNVPNNSSATSGPFREVVVSLDGTEVGAVWPFTVIYTGGINPLLWIPITGIGSFDLPSYDIEITPFLGTILDGKTHEFGFSVTNALNVWLVDANLHVWLDKKSVKTEGQLLTRYVLPAVVTLVSNYTGVNGSFLTTANKSVSSVGWVTSSYGNITTNSTQRFDFSNFMTLEESGNLQIINQLINYNDSVGATLPSSLFFSIKTSKRFPLYLYSDVVDKGNGTVNWVTNLTLGYNEQKAGDFGLFVASLKNLQNGQGVMLVNGNAVVGGTGNIQQAYKYESYGDSKFCYFRNEEAVIRNLKDRLRQAEENLKSKSQDGRKDQKRSGRESPPKRADSTARKGPQRKRRAASESPDSGERKRHGRDRYERSGSNERYDEREVAREAARKALNHVAVSPLAKWIQRVDPPARIKHKKVLGNL</sequence>
<comment type="caution">
    <text evidence="1">The sequence shown here is derived from an EMBL/GenBank/DDBJ whole genome shotgun (WGS) entry which is preliminary data.</text>
</comment>
<organism evidence="1 2">
    <name type="scientific">Vaccinium darrowii</name>
    <dbReference type="NCBI Taxonomy" id="229202"/>
    <lineage>
        <taxon>Eukaryota</taxon>
        <taxon>Viridiplantae</taxon>
        <taxon>Streptophyta</taxon>
        <taxon>Embryophyta</taxon>
        <taxon>Tracheophyta</taxon>
        <taxon>Spermatophyta</taxon>
        <taxon>Magnoliopsida</taxon>
        <taxon>eudicotyledons</taxon>
        <taxon>Gunneridae</taxon>
        <taxon>Pentapetalae</taxon>
        <taxon>asterids</taxon>
        <taxon>Ericales</taxon>
        <taxon>Ericaceae</taxon>
        <taxon>Vaccinioideae</taxon>
        <taxon>Vaccinieae</taxon>
        <taxon>Vaccinium</taxon>
    </lineage>
</organism>
<keyword evidence="2" id="KW-1185">Reference proteome</keyword>
<evidence type="ECO:0000313" key="2">
    <source>
        <dbReference type="Proteomes" id="UP000828048"/>
    </source>
</evidence>
<reference evidence="1 2" key="1">
    <citation type="journal article" date="2021" name="Hortic Res">
        <title>High-quality reference genome and annotation aids understanding of berry development for evergreen blueberry (Vaccinium darrowii).</title>
        <authorList>
            <person name="Yu J."/>
            <person name="Hulse-Kemp A.M."/>
            <person name="Babiker E."/>
            <person name="Staton M."/>
        </authorList>
    </citation>
    <scope>NUCLEOTIDE SEQUENCE [LARGE SCALE GENOMIC DNA]</scope>
    <source>
        <strain evidence="2">cv. NJ 8807/NJ 8810</strain>
        <tissue evidence="1">Young leaf</tissue>
    </source>
</reference>
<proteinExistence type="predicted"/>
<protein>
    <submittedName>
        <fullName evidence="1">Uncharacterized protein</fullName>
    </submittedName>
</protein>
<accession>A0ACB7Z9R7</accession>
<gene>
    <name evidence="1" type="ORF">Vadar_005459</name>
</gene>
<dbReference type="EMBL" id="CM037162">
    <property type="protein sequence ID" value="KAH7862481.1"/>
    <property type="molecule type" value="Genomic_DNA"/>
</dbReference>
<name>A0ACB7Z9R7_9ERIC</name>
<evidence type="ECO:0000313" key="1">
    <source>
        <dbReference type="EMBL" id="KAH7862481.1"/>
    </source>
</evidence>
<dbReference type="Proteomes" id="UP000828048">
    <property type="component" value="Chromosome 12"/>
</dbReference>